<dbReference type="PANTHER" id="PTHR43133">
    <property type="entry name" value="RNA POLYMERASE ECF-TYPE SIGMA FACTO"/>
    <property type="match status" value="1"/>
</dbReference>
<feature type="region of interest" description="Disordered" evidence="7">
    <location>
        <begin position="1"/>
        <end position="22"/>
    </location>
</feature>
<dbReference type="Pfam" id="PF04542">
    <property type="entry name" value="Sigma70_r2"/>
    <property type="match status" value="1"/>
</dbReference>
<dbReference type="GO" id="GO:0003677">
    <property type="term" value="F:DNA binding"/>
    <property type="evidence" value="ECO:0007669"/>
    <property type="project" value="UniProtKB-KW"/>
</dbReference>
<dbReference type="GO" id="GO:0006352">
    <property type="term" value="P:DNA-templated transcription initiation"/>
    <property type="evidence" value="ECO:0007669"/>
    <property type="project" value="InterPro"/>
</dbReference>
<dbReference type="InterPro" id="IPR013249">
    <property type="entry name" value="RNA_pol_sigma70_r4_t2"/>
</dbReference>
<evidence type="ECO:0000313" key="8">
    <source>
        <dbReference type="EMBL" id="AWB83554.1"/>
    </source>
</evidence>
<dbReference type="SUPFAM" id="SSF88659">
    <property type="entry name" value="Sigma3 and sigma4 domains of RNA polymerase sigma factors"/>
    <property type="match status" value="1"/>
</dbReference>
<dbReference type="PROSITE" id="PS01063">
    <property type="entry name" value="SIGMA70_ECF"/>
    <property type="match status" value="1"/>
</dbReference>
<dbReference type="InterPro" id="IPR013325">
    <property type="entry name" value="RNA_pol_sigma_r2"/>
</dbReference>
<dbReference type="AlphaFoldDB" id="A0A2S0WCT5"/>
<dbReference type="InterPro" id="IPR014284">
    <property type="entry name" value="RNA_pol_sigma-70_dom"/>
</dbReference>
<evidence type="ECO:0000256" key="4">
    <source>
        <dbReference type="ARBA" id="ARBA00023125"/>
    </source>
</evidence>
<dbReference type="Gene3D" id="1.10.10.10">
    <property type="entry name" value="Winged helix-like DNA-binding domain superfamily/Winged helix DNA-binding domain"/>
    <property type="match status" value="1"/>
</dbReference>
<dbReference type="Gene3D" id="1.10.1740.10">
    <property type="match status" value="1"/>
</dbReference>
<accession>A0A2S0WCT5</accession>
<proteinExistence type="inferred from homology"/>
<dbReference type="OrthoDB" id="9803470at2"/>
<gene>
    <name evidence="8" type="ORF">C3E79_02825</name>
</gene>
<keyword evidence="4 6" id="KW-0238">DNA-binding</keyword>
<dbReference type="InterPro" id="IPR039425">
    <property type="entry name" value="RNA_pol_sigma-70-like"/>
</dbReference>
<dbReference type="NCBIfam" id="TIGR02947">
    <property type="entry name" value="SigH_actino"/>
    <property type="match status" value="1"/>
</dbReference>
<dbReference type="Proteomes" id="UP000244754">
    <property type="component" value="Chromosome"/>
</dbReference>
<evidence type="ECO:0000256" key="7">
    <source>
        <dbReference type="SAM" id="MobiDB-lite"/>
    </source>
</evidence>
<dbReference type="CDD" id="cd06171">
    <property type="entry name" value="Sigma70_r4"/>
    <property type="match status" value="1"/>
</dbReference>
<feature type="compositionally biased region" description="Basic and acidic residues" evidence="7">
    <location>
        <begin position="1"/>
        <end position="12"/>
    </location>
</feature>
<dbReference type="InterPro" id="IPR014293">
    <property type="entry name" value="RNA_pol_sigma70_actinobac"/>
</dbReference>
<reference evidence="9" key="1">
    <citation type="submission" date="2018-01" db="EMBL/GenBank/DDBJ databases">
        <authorList>
            <person name="Li J."/>
        </authorList>
    </citation>
    <scope>NUCLEOTIDE SEQUENCE [LARGE SCALE GENOMIC DNA]</scope>
    <source>
        <strain evidence="9">2184</strain>
    </source>
</reference>
<evidence type="ECO:0000256" key="6">
    <source>
        <dbReference type="RuleBase" id="RU000716"/>
    </source>
</evidence>
<dbReference type="InterPro" id="IPR036388">
    <property type="entry name" value="WH-like_DNA-bd_sf"/>
</dbReference>
<dbReference type="EMBL" id="CP026948">
    <property type="protein sequence ID" value="AWB83554.1"/>
    <property type="molecule type" value="Genomic_DNA"/>
</dbReference>
<evidence type="ECO:0000256" key="2">
    <source>
        <dbReference type="ARBA" id="ARBA00023015"/>
    </source>
</evidence>
<keyword evidence="9" id="KW-1185">Reference proteome</keyword>
<evidence type="ECO:0000256" key="3">
    <source>
        <dbReference type="ARBA" id="ARBA00023082"/>
    </source>
</evidence>
<dbReference type="SUPFAM" id="SSF88946">
    <property type="entry name" value="Sigma2 domain of RNA polymerase sigma factors"/>
    <property type="match status" value="1"/>
</dbReference>
<evidence type="ECO:0000256" key="5">
    <source>
        <dbReference type="ARBA" id="ARBA00023163"/>
    </source>
</evidence>
<dbReference type="GO" id="GO:0006950">
    <property type="term" value="P:response to stress"/>
    <property type="evidence" value="ECO:0007669"/>
    <property type="project" value="UniProtKB-ARBA"/>
</dbReference>
<evidence type="ECO:0000313" key="9">
    <source>
        <dbReference type="Proteomes" id="UP000244754"/>
    </source>
</evidence>
<dbReference type="InterPro" id="IPR000838">
    <property type="entry name" value="RNA_pol_sigma70_ECF_CS"/>
</dbReference>
<evidence type="ECO:0000256" key="1">
    <source>
        <dbReference type="ARBA" id="ARBA00010641"/>
    </source>
</evidence>
<dbReference type="RefSeq" id="WP_108403544.1">
    <property type="nucleotide sequence ID" value="NZ_CP026948.1"/>
</dbReference>
<keyword evidence="3 6" id="KW-0731">Sigma factor</keyword>
<comment type="similarity">
    <text evidence="1 6">Belongs to the sigma-70 factor family. ECF subfamily.</text>
</comment>
<organism evidence="8 9">
    <name type="scientific">Corynebacterium liangguodongii</name>
    <dbReference type="NCBI Taxonomy" id="2079535"/>
    <lineage>
        <taxon>Bacteria</taxon>
        <taxon>Bacillati</taxon>
        <taxon>Actinomycetota</taxon>
        <taxon>Actinomycetes</taxon>
        <taxon>Mycobacteriales</taxon>
        <taxon>Corynebacteriaceae</taxon>
        <taxon>Corynebacterium</taxon>
    </lineage>
</organism>
<dbReference type="InterPro" id="IPR007627">
    <property type="entry name" value="RNA_pol_sigma70_r2"/>
</dbReference>
<keyword evidence="5 6" id="KW-0804">Transcription</keyword>
<dbReference type="NCBIfam" id="TIGR02937">
    <property type="entry name" value="sigma70-ECF"/>
    <property type="match status" value="1"/>
</dbReference>
<dbReference type="Pfam" id="PF08281">
    <property type="entry name" value="Sigma70_r4_2"/>
    <property type="match status" value="1"/>
</dbReference>
<keyword evidence="2 6" id="KW-0805">Transcription regulation</keyword>
<dbReference type="InterPro" id="IPR013324">
    <property type="entry name" value="RNA_pol_sigma_r3/r4-like"/>
</dbReference>
<sequence length="208" mass="23328">MAETDLDTRDAGDTGDTGDTADLKERFAAEAMPLVDQLYGGALRMTRNPQDAEDLVQETFLKAYKAFGSYTPGTNLKAWLYRIMTNSYINTYRKKKRQPLETSTDDVTDHQLYTTSSHDSTGLESAEVAALKNMPNGRISEAFDELNEDYRMVVYMADVEEMAYKEIAEALGIPLGTVMSRLHRGRKQLRAMLKDVANEHGIGLEVEN</sequence>
<dbReference type="KEGG" id="clia:C3E79_02825"/>
<protein>
    <recommendedName>
        <fullName evidence="6">RNA polymerase sigma factor</fullName>
    </recommendedName>
</protein>
<name>A0A2S0WCT5_9CORY</name>
<dbReference type="PANTHER" id="PTHR43133:SF59">
    <property type="entry name" value="ECF RNA POLYMERASE SIGMA FACTOR SIGR"/>
    <property type="match status" value="1"/>
</dbReference>
<dbReference type="GO" id="GO:0016987">
    <property type="term" value="F:sigma factor activity"/>
    <property type="evidence" value="ECO:0007669"/>
    <property type="project" value="UniProtKB-KW"/>
</dbReference>